<evidence type="ECO:0000313" key="1">
    <source>
        <dbReference type="EMBL" id="EME77590.1"/>
    </source>
</evidence>
<reference evidence="1 2" key="1">
    <citation type="journal article" date="2012" name="PLoS Pathog.">
        <title>Diverse lifestyles and strategies of plant pathogenesis encoded in the genomes of eighteen Dothideomycetes fungi.</title>
        <authorList>
            <person name="Ohm R.A."/>
            <person name="Feau N."/>
            <person name="Henrissat B."/>
            <person name="Schoch C.L."/>
            <person name="Horwitz B.A."/>
            <person name="Barry K.W."/>
            <person name="Condon B.J."/>
            <person name="Copeland A.C."/>
            <person name="Dhillon B."/>
            <person name="Glaser F."/>
            <person name="Hesse C.N."/>
            <person name="Kosti I."/>
            <person name="LaButti K."/>
            <person name="Lindquist E.A."/>
            <person name="Lucas S."/>
            <person name="Salamov A.A."/>
            <person name="Bradshaw R.E."/>
            <person name="Ciuffetti L."/>
            <person name="Hamelin R.C."/>
            <person name="Kema G.H.J."/>
            <person name="Lawrence C."/>
            <person name="Scott J.A."/>
            <person name="Spatafora J.W."/>
            <person name="Turgeon B.G."/>
            <person name="de Wit P.J.G.M."/>
            <person name="Zhong S."/>
            <person name="Goodwin S.B."/>
            <person name="Grigoriev I.V."/>
        </authorList>
    </citation>
    <scope>NUCLEOTIDE SEQUENCE [LARGE SCALE GENOMIC DNA]</scope>
    <source>
        <strain evidence="1 2">CIRAD86</strain>
    </source>
</reference>
<organism evidence="1 2">
    <name type="scientific">Pseudocercospora fijiensis (strain CIRAD86)</name>
    <name type="common">Black leaf streak disease fungus</name>
    <name type="synonym">Mycosphaerella fijiensis</name>
    <dbReference type="NCBI Taxonomy" id="383855"/>
    <lineage>
        <taxon>Eukaryota</taxon>
        <taxon>Fungi</taxon>
        <taxon>Dikarya</taxon>
        <taxon>Ascomycota</taxon>
        <taxon>Pezizomycotina</taxon>
        <taxon>Dothideomycetes</taxon>
        <taxon>Dothideomycetidae</taxon>
        <taxon>Mycosphaerellales</taxon>
        <taxon>Mycosphaerellaceae</taxon>
        <taxon>Pseudocercospora</taxon>
    </lineage>
</organism>
<dbReference type="HOGENOM" id="CLU_2484274_0_0_1"/>
<dbReference type="VEuPathDB" id="FungiDB:MYCFIDRAFT_179108"/>
<sequence>MQSQGRDHLHNTFNNSTLQASSAWKNVLRDFEPSRCVLSEYDLADAAYHQGHPYSPRPRPSFVLRPLQLYLINLRKHADAAHEQRAI</sequence>
<name>M2YII8_PSEFD</name>
<dbReference type="KEGG" id="pfj:MYCFIDRAFT_179108"/>
<gene>
    <name evidence="1" type="ORF">MYCFIDRAFT_179108</name>
</gene>
<dbReference type="Proteomes" id="UP000016932">
    <property type="component" value="Unassembled WGS sequence"/>
</dbReference>
<dbReference type="RefSeq" id="XP_007931406.1">
    <property type="nucleotide sequence ID" value="XM_007933215.1"/>
</dbReference>
<dbReference type="EMBL" id="KB446564">
    <property type="protein sequence ID" value="EME77590.1"/>
    <property type="molecule type" value="Genomic_DNA"/>
</dbReference>
<evidence type="ECO:0000313" key="2">
    <source>
        <dbReference type="Proteomes" id="UP000016932"/>
    </source>
</evidence>
<proteinExistence type="predicted"/>
<dbReference type="AlphaFoldDB" id="M2YII8"/>
<keyword evidence="2" id="KW-1185">Reference proteome</keyword>
<dbReference type="GeneID" id="19334058"/>
<accession>M2YII8</accession>
<protein>
    <submittedName>
        <fullName evidence="1">Uncharacterized protein</fullName>
    </submittedName>
</protein>